<keyword evidence="12" id="KW-1185">Reference proteome</keyword>
<evidence type="ECO:0000256" key="1">
    <source>
        <dbReference type="ARBA" id="ARBA00004123"/>
    </source>
</evidence>
<comment type="caution">
    <text evidence="11">The sequence shown here is derived from an EMBL/GenBank/DDBJ whole genome shotgun (WGS) entry which is preliminary data.</text>
</comment>
<dbReference type="EMBL" id="CAJQZP010000693">
    <property type="protein sequence ID" value="CAG4979835.1"/>
    <property type="molecule type" value="Genomic_DNA"/>
</dbReference>
<evidence type="ECO:0000313" key="11">
    <source>
        <dbReference type="EMBL" id="CAG4979835.1"/>
    </source>
</evidence>
<evidence type="ECO:0000313" key="10">
    <source>
        <dbReference type="EMBL" id="CAG4979831.1"/>
    </source>
</evidence>
<evidence type="ECO:0000256" key="3">
    <source>
        <dbReference type="ARBA" id="ARBA00022771"/>
    </source>
</evidence>
<comment type="subcellular location">
    <subcellularLocation>
        <location evidence="1">Nucleus</location>
    </subcellularLocation>
</comment>
<keyword evidence="6" id="KW-0804">Transcription</keyword>
<protein>
    <submittedName>
        <fullName evidence="11">(apollo) hypothetical protein</fullName>
    </submittedName>
</protein>
<keyword evidence="7" id="KW-0539">Nucleus</keyword>
<evidence type="ECO:0000256" key="7">
    <source>
        <dbReference type="ARBA" id="ARBA00023242"/>
    </source>
</evidence>
<dbReference type="PANTHER" id="PTHR46481:SF10">
    <property type="entry name" value="ZINC FINGER BED DOMAIN-CONTAINING PROTEIN 39"/>
    <property type="match status" value="1"/>
</dbReference>
<proteinExistence type="predicted"/>
<evidence type="ECO:0000313" key="12">
    <source>
        <dbReference type="Proteomes" id="UP000691718"/>
    </source>
</evidence>
<dbReference type="Proteomes" id="UP000691718">
    <property type="component" value="Unassembled WGS sequence"/>
</dbReference>
<keyword evidence="3 8" id="KW-0863">Zinc-finger</keyword>
<evidence type="ECO:0000256" key="6">
    <source>
        <dbReference type="ARBA" id="ARBA00023163"/>
    </source>
</evidence>
<keyword evidence="4" id="KW-0862">Zinc</keyword>
<dbReference type="AlphaFoldDB" id="A0A8S3WTI0"/>
<evidence type="ECO:0000256" key="8">
    <source>
        <dbReference type="PROSITE-ProRule" id="PRU00027"/>
    </source>
</evidence>
<dbReference type="GO" id="GO:0008270">
    <property type="term" value="F:zinc ion binding"/>
    <property type="evidence" value="ECO:0007669"/>
    <property type="project" value="UniProtKB-KW"/>
</dbReference>
<dbReference type="PROSITE" id="PS50808">
    <property type="entry name" value="ZF_BED"/>
    <property type="match status" value="1"/>
</dbReference>
<dbReference type="EMBL" id="CAJQZP010000693">
    <property type="protein sequence ID" value="CAG4979831.1"/>
    <property type="molecule type" value="Genomic_DNA"/>
</dbReference>
<dbReference type="OrthoDB" id="1607513at2759"/>
<accession>A0A8S3WTI0</accession>
<dbReference type="GO" id="GO:0003677">
    <property type="term" value="F:DNA binding"/>
    <property type="evidence" value="ECO:0007669"/>
    <property type="project" value="InterPro"/>
</dbReference>
<evidence type="ECO:0000256" key="2">
    <source>
        <dbReference type="ARBA" id="ARBA00022723"/>
    </source>
</evidence>
<dbReference type="InterPro" id="IPR052035">
    <property type="entry name" value="ZnF_BED_domain_contain"/>
</dbReference>
<organism evidence="11 12">
    <name type="scientific">Parnassius apollo</name>
    <name type="common">Apollo butterfly</name>
    <name type="synonym">Papilio apollo</name>
    <dbReference type="NCBI Taxonomy" id="110799"/>
    <lineage>
        <taxon>Eukaryota</taxon>
        <taxon>Metazoa</taxon>
        <taxon>Ecdysozoa</taxon>
        <taxon>Arthropoda</taxon>
        <taxon>Hexapoda</taxon>
        <taxon>Insecta</taxon>
        <taxon>Pterygota</taxon>
        <taxon>Neoptera</taxon>
        <taxon>Endopterygota</taxon>
        <taxon>Lepidoptera</taxon>
        <taxon>Glossata</taxon>
        <taxon>Ditrysia</taxon>
        <taxon>Papilionoidea</taxon>
        <taxon>Papilionidae</taxon>
        <taxon>Parnassiinae</taxon>
        <taxon>Parnassini</taxon>
        <taxon>Parnassius</taxon>
        <taxon>Parnassius</taxon>
    </lineage>
</organism>
<dbReference type="PANTHER" id="PTHR46481">
    <property type="entry name" value="ZINC FINGER BED DOMAIN-CONTAINING PROTEIN 4"/>
    <property type="match status" value="1"/>
</dbReference>
<keyword evidence="5" id="KW-0805">Transcription regulation</keyword>
<name>A0A8S3WTI0_PARAO</name>
<dbReference type="Pfam" id="PF02892">
    <property type="entry name" value="zf-BED"/>
    <property type="match status" value="1"/>
</dbReference>
<reference evidence="11" key="1">
    <citation type="submission" date="2021-04" db="EMBL/GenBank/DDBJ databases">
        <authorList>
            <person name="Tunstrom K."/>
        </authorList>
    </citation>
    <scope>NUCLEOTIDE SEQUENCE</scope>
</reference>
<dbReference type="GO" id="GO:0005634">
    <property type="term" value="C:nucleus"/>
    <property type="evidence" value="ECO:0007669"/>
    <property type="project" value="UniProtKB-SubCell"/>
</dbReference>
<dbReference type="InterPro" id="IPR003656">
    <property type="entry name" value="Znf_BED"/>
</dbReference>
<evidence type="ECO:0000256" key="5">
    <source>
        <dbReference type="ARBA" id="ARBA00023015"/>
    </source>
</evidence>
<sequence>MAGRSTSELWHHFQNEDSSGKATCNLCKEKLAYKSTTANLKSHLKRKHVSIFTSLLSQSNAQTQQQPRPFPVSHVDNVDIKDPSLPGSSASIQKRQKKLDSFLHKKINSEQKKQINLDLLDLCTDSFHPFSIVEERAFKKFCRWIPGYQLPTRKTLSKSIMQEAYVKLYDATQTQLRQKVQSICLTADV</sequence>
<gene>
    <name evidence="10" type="ORF">PAPOLLO_LOCUS10027</name>
    <name evidence="11" type="ORF">PAPOLLO_LOCUS10028</name>
</gene>
<dbReference type="SMART" id="SM00614">
    <property type="entry name" value="ZnF_BED"/>
    <property type="match status" value="1"/>
</dbReference>
<keyword evidence="2" id="KW-0479">Metal-binding</keyword>
<evidence type="ECO:0000259" key="9">
    <source>
        <dbReference type="PROSITE" id="PS50808"/>
    </source>
</evidence>
<feature type="domain" description="BED-type" evidence="9">
    <location>
        <begin position="4"/>
        <end position="55"/>
    </location>
</feature>
<evidence type="ECO:0000256" key="4">
    <source>
        <dbReference type="ARBA" id="ARBA00022833"/>
    </source>
</evidence>